<organism evidence="3 4">
    <name type="scientific">Conidiobolus coronatus (strain ATCC 28846 / CBS 209.66 / NRRL 28638)</name>
    <name type="common">Delacroixia coronata</name>
    <dbReference type="NCBI Taxonomy" id="796925"/>
    <lineage>
        <taxon>Eukaryota</taxon>
        <taxon>Fungi</taxon>
        <taxon>Fungi incertae sedis</taxon>
        <taxon>Zoopagomycota</taxon>
        <taxon>Entomophthoromycotina</taxon>
        <taxon>Entomophthoromycetes</taxon>
        <taxon>Entomophthorales</taxon>
        <taxon>Ancylistaceae</taxon>
        <taxon>Conidiobolus</taxon>
    </lineage>
</organism>
<dbReference type="InterPro" id="IPR043504">
    <property type="entry name" value="Peptidase_S1_PA_chymotrypsin"/>
</dbReference>
<dbReference type="PANTHER" id="PTHR24276">
    <property type="entry name" value="POLYSERASE-RELATED"/>
    <property type="match status" value="1"/>
</dbReference>
<keyword evidence="4" id="KW-1185">Reference proteome</keyword>
<dbReference type="AlphaFoldDB" id="A0A137NWE4"/>
<dbReference type="Gene3D" id="2.40.10.10">
    <property type="entry name" value="Trypsin-like serine proteases"/>
    <property type="match status" value="1"/>
</dbReference>
<evidence type="ECO:0000313" key="4">
    <source>
        <dbReference type="Proteomes" id="UP000070444"/>
    </source>
</evidence>
<proteinExistence type="predicted"/>
<dbReference type="Proteomes" id="UP000070444">
    <property type="component" value="Unassembled WGS sequence"/>
</dbReference>
<protein>
    <recommendedName>
        <fullName evidence="2">Peptidase S1 domain-containing protein</fullName>
    </recommendedName>
</protein>
<gene>
    <name evidence="3" type="ORF">CONCODRAFT_10943</name>
</gene>
<dbReference type="OrthoDB" id="6380398at2759"/>
<reference evidence="3 4" key="1">
    <citation type="journal article" date="2015" name="Genome Biol. Evol.">
        <title>Phylogenomic analyses indicate that early fungi evolved digesting cell walls of algal ancestors of land plants.</title>
        <authorList>
            <person name="Chang Y."/>
            <person name="Wang S."/>
            <person name="Sekimoto S."/>
            <person name="Aerts A.L."/>
            <person name="Choi C."/>
            <person name="Clum A."/>
            <person name="LaButti K.M."/>
            <person name="Lindquist E.A."/>
            <person name="Yee Ngan C."/>
            <person name="Ohm R.A."/>
            <person name="Salamov A.A."/>
            <person name="Grigoriev I.V."/>
            <person name="Spatafora J.W."/>
            <person name="Berbee M.L."/>
        </authorList>
    </citation>
    <scope>NUCLEOTIDE SEQUENCE [LARGE SCALE GENOMIC DNA]</scope>
    <source>
        <strain evidence="3 4">NRRL 28638</strain>
    </source>
</reference>
<evidence type="ECO:0000256" key="1">
    <source>
        <dbReference type="ARBA" id="ARBA00023157"/>
    </source>
</evidence>
<evidence type="ECO:0000313" key="3">
    <source>
        <dbReference type="EMBL" id="KXN67077.1"/>
    </source>
</evidence>
<dbReference type="SUPFAM" id="SSF50494">
    <property type="entry name" value="Trypsin-like serine proteases"/>
    <property type="match status" value="1"/>
</dbReference>
<dbReference type="InterPro" id="IPR009003">
    <property type="entry name" value="Peptidase_S1_PA"/>
</dbReference>
<feature type="non-terminal residue" evidence="3">
    <location>
        <position position="72"/>
    </location>
</feature>
<dbReference type="Pfam" id="PF00089">
    <property type="entry name" value="Trypsin"/>
    <property type="match status" value="1"/>
</dbReference>
<dbReference type="EMBL" id="KQ964663">
    <property type="protein sequence ID" value="KXN67077.1"/>
    <property type="molecule type" value="Genomic_DNA"/>
</dbReference>
<dbReference type="PANTHER" id="PTHR24276:SF98">
    <property type="entry name" value="FI18310P1-RELATED"/>
    <property type="match status" value="1"/>
</dbReference>
<dbReference type="InterPro" id="IPR050430">
    <property type="entry name" value="Peptidase_S1"/>
</dbReference>
<evidence type="ECO:0000259" key="2">
    <source>
        <dbReference type="Pfam" id="PF00089"/>
    </source>
</evidence>
<accession>A0A137NWE4</accession>
<keyword evidence="1" id="KW-1015">Disulfide bond</keyword>
<sequence>MSLNLVNPTTGAQIPPPRIVGGYEVSPAFKYPPMVSLHYNNGHSCGGSLYDANTVITAAHCTIGSDSAWTVK</sequence>
<dbReference type="InterPro" id="IPR018114">
    <property type="entry name" value="TRYPSIN_HIS"/>
</dbReference>
<name>A0A137NWE4_CONC2</name>
<dbReference type="GO" id="GO:0004252">
    <property type="term" value="F:serine-type endopeptidase activity"/>
    <property type="evidence" value="ECO:0007669"/>
    <property type="project" value="InterPro"/>
</dbReference>
<feature type="domain" description="Peptidase S1" evidence="2">
    <location>
        <begin position="19"/>
        <end position="66"/>
    </location>
</feature>
<dbReference type="GO" id="GO:0006508">
    <property type="term" value="P:proteolysis"/>
    <property type="evidence" value="ECO:0007669"/>
    <property type="project" value="InterPro"/>
</dbReference>
<dbReference type="STRING" id="796925.A0A137NWE4"/>
<dbReference type="InterPro" id="IPR001254">
    <property type="entry name" value="Trypsin_dom"/>
</dbReference>
<dbReference type="PROSITE" id="PS00134">
    <property type="entry name" value="TRYPSIN_HIS"/>
    <property type="match status" value="1"/>
</dbReference>